<dbReference type="Proteomes" id="UP000799423">
    <property type="component" value="Unassembled WGS sequence"/>
</dbReference>
<feature type="compositionally biased region" description="Basic residues" evidence="1">
    <location>
        <begin position="1"/>
        <end position="12"/>
    </location>
</feature>
<evidence type="ECO:0000313" key="4">
    <source>
        <dbReference type="Proteomes" id="UP000799423"/>
    </source>
</evidence>
<organism evidence="3 4">
    <name type="scientific">Plenodomus tracheiphilus IPT5</name>
    <dbReference type="NCBI Taxonomy" id="1408161"/>
    <lineage>
        <taxon>Eukaryota</taxon>
        <taxon>Fungi</taxon>
        <taxon>Dikarya</taxon>
        <taxon>Ascomycota</taxon>
        <taxon>Pezizomycotina</taxon>
        <taxon>Dothideomycetes</taxon>
        <taxon>Pleosporomycetidae</taxon>
        <taxon>Pleosporales</taxon>
        <taxon>Pleosporineae</taxon>
        <taxon>Leptosphaeriaceae</taxon>
        <taxon>Plenodomus</taxon>
    </lineage>
</organism>
<name>A0A6A7AT82_9PLEO</name>
<dbReference type="PANTHER" id="PTHR33112">
    <property type="entry name" value="DOMAIN PROTEIN, PUTATIVE-RELATED"/>
    <property type="match status" value="1"/>
</dbReference>
<accession>A0A6A7AT82</accession>
<evidence type="ECO:0000313" key="3">
    <source>
        <dbReference type="EMBL" id="KAF2846282.1"/>
    </source>
</evidence>
<protein>
    <submittedName>
        <fullName evidence="3">HET-domain-containing protein</fullName>
    </submittedName>
</protein>
<dbReference type="PANTHER" id="PTHR33112:SF9">
    <property type="entry name" value="HETEROKARYON INCOMPATIBILITY DOMAIN-CONTAINING PROTEIN"/>
    <property type="match status" value="1"/>
</dbReference>
<proteinExistence type="predicted"/>
<gene>
    <name evidence="3" type="ORF">T440DRAFT_492763</name>
</gene>
<evidence type="ECO:0000259" key="2">
    <source>
        <dbReference type="Pfam" id="PF06985"/>
    </source>
</evidence>
<dbReference type="OrthoDB" id="5125733at2759"/>
<dbReference type="EMBL" id="MU006336">
    <property type="protein sequence ID" value="KAF2846282.1"/>
    <property type="molecule type" value="Genomic_DNA"/>
</dbReference>
<keyword evidence="4" id="KW-1185">Reference proteome</keyword>
<dbReference type="AlphaFoldDB" id="A0A6A7AT82"/>
<evidence type="ECO:0000256" key="1">
    <source>
        <dbReference type="SAM" id="MobiDB-lite"/>
    </source>
</evidence>
<feature type="domain" description="Heterokaryon incompatibility" evidence="2">
    <location>
        <begin position="210"/>
        <end position="362"/>
    </location>
</feature>
<dbReference type="InterPro" id="IPR010730">
    <property type="entry name" value="HET"/>
</dbReference>
<reference evidence="3" key="1">
    <citation type="submission" date="2020-01" db="EMBL/GenBank/DDBJ databases">
        <authorList>
            <consortium name="DOE Joint Genome Institute"/>
            <person name="Haridas S."/>
            <person name="Albert R."/>
            <person name="Binder M."/>
            <person name="Bloem J."/>
            <person name="Labutti K."/>
            <person name="Salamov A."/>
            <person name="Andreopoulos B."/>
            <person name="Baker S.E."/>
            <person name="Barry K."/>
            <person name="Bills G."/>
            <person name="Bluhm B.H."/>
            <person name="Cannon C."/>
            <person name="Castanera R."/>
            <person name="Culley D.E."/>
            <person name="Daum C."/>
            <person name="Ezra D."/>
            <person name="Gonzalez J.B."/>
            <person name="Henrissat B."/>
            <person name="Kuo A."/>
            <person name="Liang C."/>
            <person name="Lipzen A."/>
            <person name="Lutzoni F."/>
            <person name="Magnuson J."/>
            <person name="Mondo S."/>
            <person name="Nolan M."/>
            <person name="Ohm R."/>
            <person name="Pangilinan J."/>
            <person name="Park H.-J."/>
            <person name="Ramirez L."/>
            <person name="Alfaro M."/>
            <person name="Sun H."/>
            <person name="Tritt A."/>
            <person name="Yoshinaga Y."/>
            <person name="Zwiers L.-H."/>
            <person name="Turgeon B.G."/>
            <person name="Goodwin S.B."/>
            <person name="Spatafora J.W."/>
            <person name="Crous P.W."/>
            <person name="Grigoriev I.V."/>
        </authorList>
    </citation>
    <scope>NUCLEOTIDE SEQUENCE</scope>
    <source>
        <strain evidence="3">IPT5</strain>
    </source>
</reference>
<feature type="region of interest" description="Disordered" evidence="1">
    <location>
        <begin position="1"/>
        <end position="27"/>
    </location>
</feature>
<dbReference type="Pfam" id="PF06985">
    <property type="entry name" value="HET"/>
    <property type="match status" value="1"/>
</dbReference>
<sequence>MPLPKSLRRPVRRASSSSTTKQSQRKRCSICNNLDPRNHQSSVYQTEASKDPRASLHLVIDTFTLIKTKDASKGGCRFCIVLILALDAFLGNWRGARTKVNLELREKGTVKINLDGDRWKNEIVEIYAGSASRRPWPTLGTAHHIPTDSGSDDTFNFIRRCIQGCIANPKHTACRPAHEPVMSAPKRLLDVGRVSSPIRLIDTQGKSFQYATLSHCWGSASLLKTTKANWQKLAANIPFDALPPLFQDAIVITRQLGLRYIWIDSLCIVQDSVRDWEAESSRMGSIYQNSYITISATNSGDGSARCLAQRRKPVKIPYENTTSKEFSLRARRILDHHPSHSSNGGPAKLVGPLTFRAWALQEHVLSTRIVHYTETELLFECKTSYRCECMPDRKAYPTTPALIPRAVASKKASTIWQAWQRIVEQYSTRNLTVASDKLPAISGIASKIRKATHSDYLAGLWKGNLALDLLWQASPSGLDSFALDKWRAPSWSWASLDTAISYTTLEDAEFETFSPVIVVGAARIVPSGLNILGTLTSASLSLRGPTISATLSSDQNKGAWIYTLFIKGTSSITISHDCILCEAKVKTEGGNEQSTVRRARSGDAPRAFKAPIVCITIARYDNVIAGLVLGVSVRDPHTWERLGTFAAGNETLQNIEEREMILI</sequence>